<organism evidence="2 3">
    <name type="scientific">Phytophthora megakarya</name>
    <dbReference type="NCBI Taxonomy" id="4795"/>
    <lineage>
        <taxon>Eukaryota</taxon>
        <taxon>Sar</taxon>
        <taxon>Stramenopiles</taxon>
        <taxon>Oomycota</taxon>
        <taxon>Peronosporomycetes</taxon>
        <taxon>Peronosporales</taxon>
        <taxon>Peronosporaceae</taxon>
        <taxon>Phytophthora</taxon>
    </lineage>
</organism>
<comment type="caution">
    <text evidence="2">The sequence shown here is derived from an EMBL/GenBank/DDBJ whole genome shotgun (WGS) entry which is preliminary data.</text>
</comment>
<dbReference type="AlphaFoldDB" id="A0A225UJ60"/>
<proteinExistence type="predicted"/>
<dbReference type="Proteomes" id="UP000198211">
    <property type="component" value="Unassembled WGS sequence"/>
</dbReference>
<name>A0A225UJ60_9STRA</name>
<reference evidence="3" key="1">
    <citation type="submission" date="2017-03" db="EMBL/GenBank/DDBJ databases">
        <title>Phytopthora megakarya and P. palmivora, two closely related causual agents of cacao black pod achieved similar genome size and gene model numbers by different mechanisms.</title>
        <authorList>
            <person name="Ali S."/>
            <person name="Shao J."/>
            <person name="Larry D.J."/>
            <person name="Kronmiller B."/>
            <person name="Shen D."/>
            <person name="Strem M.D."/>
            <person name="Melnick R.L."/>
            <person name="Guiltinan M.J."/>
            <person name="Tyler B.M."/>
            <person name="Meinhardt L.W."/>
            <person name="Bailey B.A."/>
        </authorList>
    </citation>
    <scope>NUCLEOTIDE SEQUENCE [LARGE SCALE GENOMIC DNA]</scope>
    <source>
        <strain evidence="3">zdho120</strain>
    </source>
</reference>
<gene>
    <name evidence="2" type="ORF">PHMEG_00037795</name>
</gene>
<evidence type="ECO:0000256" key="1">
    <source>
        <dbReference type="SAM" id="MobiDB-lite"/>
    </source>
</evidence>
<dbReference type="EMBL" id="NBNE01016934">
    <property type="protein sequence ID" value="OWY92970.1"/>
    <property type="molecule type" value="Genomic_DNA"/>
</dbReference>
<keyword evidence="3" id="KW-1185">Reference proteome</keyword>
<evidence type="ECO:0000313" key="2">
    <source>
        <dbReference type="EMBL" id="OWY92970.1"/>
    </source>
</evidence>
<evidence type="ECO:0000313" key="3">
    <source>
        <dbReference type="Proteomes" id="UP000198211"/>
    </source>
</evidence>
<feature type="region of interest" description="Disordered" evidence="1">
    <location>
        <begin position="115"/>
        <end position="138"/>
    </location>
</feature>
<protein>
    <submittedName>
        <fullName evidence="2">Uncharacterized protein</fullName>
    </submittedName>
</protein>
<accession>A0A225UJ60</accession>
<sequence length="138" mass="14987">MKDGNPKACWEYVDHYIETLGDPELAGRLTLLRQADVDEREGGSSPSAFGSKLRQVTPSSVLAAPARAVSEGVSGSGSEGELRRTFLAAAEEKLIDNGGASQNLDPARTRVKALEGSWIPERRPPGDMYHHDRDRCSH</sequence>
<feature type="compositionally biased region" description="Basic and acidic residues" evidence="1">
    <location>
        <begin position="120"/>
        <end position="138"/>
    </location>
</feature>